<dbReference type="EMBL" id="BGPR01047203">
    <property type="protein sequence ID" value="GBO24208.1"/>
    <property type="molecule type" value="Genomic_DNA"/>
</dbReference>
<protein>
    <submittedName>
        <fullName evidence="1">Uncharacterized protein</fullName>
    </submittedName>
</protein>
<gene>
    <name evidence="1" type="ORF">AVEN_188341_1</name>
</gene>
<keyword evidence="2" id="KW-1185">Reference proteome</keyword>
<organism evidence="1 2">
    <name type="scientific">Araneus ventricosus</name>
    <name type="common">Orbweaver spider</name>
    <name type="synonym">Epeira ventricosa</name>
    <dbReference type="NCBI Taxonomy" id="182803"/>
    <lineage>
        <taxon>Eukaryota</taxon>
        <taxon>Metazoa</taxon>
        <taxon>Ecdysozoa</taxon>
        <taxon>Arthropoda</taxon>
        <taxon>Chelicerata</taxon>
        <taxon>Arachnida</taxon>
        <taxon>Araneae</taxon>
        <taxon>Araneomorphae</taxon>
        <taxon>Entelegynae</taxon>
        <taxon>Araneoidea</taxon>
        <taxon>Araneidae</taxon>
        <taxon>Araneus</taxon>
    </lineage>
</organism>
<evidence type="ECO:0000313" key="1">
    <source>
        <dbReference type="EMBL" id="GBO24208.1"/>
    </source>
</evidence>
<dbReference type="Proteomes" id="UP000499080">
    <property type="component" value="Unassembled WGS sequence"/>
</dbReference>
<sequence length="98" mass="10833">MCPKRRTRSALENCSYGLKVTETGLMHGSICFCESNLPNTRSSFGLLVTQGRTRARNIYSHYHHLGIIAKAWRCTLGDSSSSIFQLGTSHPVVDNSTT</sequence>
<comment type="caution">
    <text evidence="1">The sequence shown here is derived from an EMBL/GenBank/DDBJ whole genome shotgun (WGS) entry which is preliminary data.</text>
</comment>
<evidence type="ECO:0000313" key="2">
    <source>
        <dbReference type="Proteomes" id="UP000499080"/>
    </source>
</evidence>
<proteinExistence type="predicted"/>
<accession>A0A4Y2VIA8</accession>
<reference evidence="1 2" key="1">
    <citation type="journal article" date="2019" name="Sci. Rep.">
        <title>Orb-weaving spider Araneus ventricosus genome elucidates the spidroin gene catalogue.</title>
        <authorList>
            <person name="Kono N."/>
            <person name="Nakamura H."/>
            <person name="Ohtoshi R."/>
            <person name="Moran D.A.P."/>
            <person name="Shinohara A."/>
            <person name="Yoshida Y."/>
            <person name="Fujiwara M."/>
            <person name="Mori M."/>
            <person name="Tomita M."/>
            <person name="Arakawa K."/>
        </authorList>
    </citation>
    <scope>NUCLEOTIDE SEQUENCE [LARGE SCALE GENOMIC DNA]</scope>
</reference>
<name>A0A4Y2VIA8_ARAVE</name>
<dbReference type="AlphaFoldDB" id="A0A4Y2VIA8"/>